<reference evidence="2 3" key="1">
    <citation type="submission" date="2020-02" db="EMBL/GenBank/DDBJ databases">
        <authorList>
            <person name="Kim M.K."/>
        </authorList>
    </citation>
    <scope>NUCLEOTIDE SEQUENCE [LARGE SCALE GENOMIC DNA]</scope>
    <source>
        <strain evidence="2 3">17J57-3</strain>
    </source>
</reference>
<name>A0A6B3SJD4_9BURK</name>
<proteinExistence type="predicted"/>
<evidence type="ECO:0000313" key="3">
    <source>
        <dbReference type="Proteomes" id="UP000482155"/>
    </source>
</evidence>
<evidence type="ECO:0000256" key="1">
    <source>
        <dbReference type="SAM" id="MobiDB-lite"/>
    </source>
</evidence>
<organism evidence="2 3">
    <name type="scientific">Noviherbaspirillum galbum</name>
    <dbReference type="NCBI Taxonomy" id="2709383"/>
    <lineage>
        <taxon>Bacteria</taxon>
        <taxon>Pseudomonadati</taxon>
        <taxon>Pseudomonadota</taxon>
        <taxon>Betaproteobacteria</taxon>
        <taxon>Burkholderiales</taxon>
        <taxon>Oxalobacteraceae</taxon>
        <taxon>Noviherbaspirillum</taxon>
    </lineage>
</organism>
<feature type="region of interest" description="Disordered" evidence="1">
    <location>
        <begin position="70"/>
        <end position="116"/>
    </location>
</feature>
<keyword evidence="3" id="KW-1185">Reference proteome</keyword>
<dbReference type="AlphaFoldDB" id="A0A6B3SJD4"/>
<accession>A0A6B3SJD4</accession>
<dbReference type="EMBL" id="JAAIVB010000021">
    <property type="protein sequence ID" value="NEX60820.1"/>
    <property type="molecule type" value="Genomic_DNA"/>
</dbReference>
<sequence length="489" mass="53127">MLASQIAPGTAAIQLAGQHNEPASPELRSTVEHGRNASIDLTNGIPSNSKLGLNPEARAGAGAASTFTHNTGSSFNLPDPAGTDSALDTGKHVDSLGESQVGASKPEARISSQSVHSKTAPTISKVIGQAPILKPIYDKLTPTGQDFYNNLNASVVSGGPRLKQMSNAHMAAYNGLPFGDISLLEQNVAFQGSYRTVESIVGDAPMLPRFHDRLSEEGKTFYAELRDPEGGRANRPLTTNQKERFYLLSESDKQVFRESLSVLSKLEVVSTLSNGEPMLLSTFNSISTKARDFHSQLTGTSNLRLSEDQQLKYDSLSKEDQFALKQNVRDTKLAVTLQTASKMQSTRPEETDPDILGKKADAVADKNKTTNGQRTAAFLRAEAAVAKDKAGEISSEKLLKKIARNESKFDSVEKRIKDATDLQVDLIKQQKSSNDEKKVDQISNKLSKIGAEISSLNMKKVYYSAKITGLKNLMDERYVIATGFKKFSL</sequence>
<dbReference type="Proteomes" id="UP000482155">
    <property type="component" value="Unassembled WGS sequence"/>
</dbReference>
<dbReference type="RefSeq" id="WP_163961440.1">
    <property type="nucleotide sequence ID" value="NZ_JAAIVB010000021.1"/>
</dbReference>
<evidence type="ECO:0000313" key="2">
    <source>
        <dbReference type="EMBL" id="NEX60820.1"/>
    </source>
</evidence>
<comment type="caution">
    <text evidence="2">The sequence shown here is derived from an EMBL/GenBank/DDBJ whole genome shotgun (WGS) entry which is preliminary data.</text>
</comment>
<protein>
    <submittedName>
        <fullName evidence="2">Uncharacterized protein</fullName>
    </submittedName>
</protein>
<gene>
    <name evidence="2" type="ORF">G3574_07000</name>
</gene>